<dbReference type="EMBL" id="FOQK01000033">
    <property type="protein sequence ID" value="SFI38415.1"/>
    <property type="molecule type" value="Genomic_DNA"/>
</dbReference>
<dbReference type="AlphaFoldDB" id="A0A1I3HRQ1"/>
<evidence type="ECO:0000256" key="1">
    <source>
        <dbReference type="SAM" id="SignalP"/>
    </source>
</evidence>
<name>A0A1I3HRQ1_SELRU</name>
<evidence type="ECO:0000313" key="2">
    <source>
        <dbReference type="EMBL" id="SFI38415.1"/>
    </source>
</evidence>
<accession>A0A1I3HRQ1</accession>
<dbReference type="RefSeq" id="WP_075445678.1">
    <property type="nucleotide sequence ID" value="NZ_FOQK01000033.1"/>
</dbReference>
<feature type="chain" id="PRO_5010361226" evidence="1">
    <location>
        <begin position="27"/>
        <end position="120"/>
    </location>
</feature>
<keyword evidence="1" id="KW-0732">Signal</keyword>
<evidence type="ECO:0000313" key="3">
    <source>
        <dbReference type="Proteomes" id="UP000183639"/>
    </source>
</evidence>
<gene>
    <name evidence="2" type="ORF">SAMN04487861_13319</name>
</gene>
<dbReference type="Proteomes" id="UP000183639">
    <property type="component" value="Unassembled WGS sequence"/>
</dbReference>
<protein>
    <submittedName>
        <fullName evidence="2">Uncharacterized protein</fullName>
    </submittedName>
</protein>
<dbReference type="OrthoDB" id="4736977at2"/>
<organism evidence="2 3">
    <name type="scientific">Selenomonas ruminantium</name>
    <dbReference type="NCBI Taxonomy" id="971"/>
    <lineage>
        <taxon>Bacteria</taxon>
        <taxon>Bacillati</taxon>
        <taxon>Bacillota</taxon>
        <taxon>Negativicutes</taxon>
        <taxon>Selenomonadales</taxon>
        <taxon>Selenomonadaceae</taxon>
        <taxon>Selenomonas</taxon>
    </lineage>
</organism>
<feature type="signal peptide" evidence="1">
    <location>
        <begin position="1"/>
        <end position="26"/>
    </location>
</feature>
<reference evidence="2 3" key="1">
    <citation type="submission" date="2016-10" db="EMBL/GenBank/DDBJ databases">
        <authorList>
            <person name="de Groot N.N."/>
        </authorList>
    </citation>
    <scope>NUCLEOTIDE SEQUENCE [LARGE SCALE GENOMIC DNA]</scope>
    <source>
        <strain evidence="2 3">Z108</strain>
    </source>
</reference>
<sequence>MKKNKAIKGLILAVMLVMALSNVAQAASHLFEIENHIGYTIHKIFVSPAKTNNWGKSILGSDTLKNNELVGLRMQDTGVPSYDLKVCFADESAIEWYDIDLMKVDKIILKEDGTIAVVMK</sequence>
<proteinExistence type="predicted"/>